<organism evidence="2 3">
    <name type="scientific">Rhipicephalus microplus</name>
    <name type="common">Cattle tick</name>
    <name type="synonym">Boophilus microplus</name>
    <dbReference type="NCBI Taxonomy" id="6941"/>
    <lineage>
        <taxon>Eukaryota</taxon>
        <taxon>Metazoa</taxon>
        <taxon>Ecdysozoa</taxon>
        <taxon>Arthropoda</taxon>
        <taxon>Chelicerata</taxon>
        <taxon>Arachnida</taxon>
        <taxon>Acari</taxon>
        <taxon>Parasitiformes</taxon>
        <taxon>Ixodida</taxon>
        <taxon>Ixodoidea</taxon>
        <taxon>Ixodidae</taxon>
        <taxon>Rhipicephalinae</taxon>
        <taxon>Rhipicephalus</taxon>
        <taxon>Boophilus</taxon>
    </lineage>
</organism>
<dbReference type="Proteomes" id="UP000821866">
    <property type="component" value="Chromosome 1"/>
</dbReference>
<evidence type="ECO:0000256" key="1">
    <source>
        <dbReference type="SAM" id="MobiDB-lite"/>
    </source>
</evidence>
<gene>
    <name evidence="2" type="ORF">HPB51_009264</name>
</gene>
<feature type="region of interest" description="Disordered" evidence="1">
    <location>
        <begin position="35"/>
        <end position="57"/>
    </location>
</feature>
<dbReference type="AlphaFoldDB" id="A0A9J6F1B2"/>
<reference evidence="2" key="1">
    <citation type="journal article" date="2020" name="Cell">
        <title>Large-Scale Comparative Analyses of Tick Genomes Elucidate Their Genetic Diversity and Vector Capacities.</title>
        <authorList>
            <consortium name="Tick Genome and Microbiome Consortium (TIGMIC)"/>
            <person name="Jia N."/>
            <person name="Wang J."/>
            <person name="Shi W."/>
            <person name="Du L."/>
            <person name="Sun Y."/>
            <person name="Zhan W."/>
            <person name="Jiang J.F."/>
            <person name="Wang Q."/>
            <person name="Zhang B."/>
            <person name="Ji P."/>
            <person name="Bell-Sakyi L."/>
            <person name="Cui X.M."/>
            <person name="Yuan T.T."/>
            <person name="Jiang B.G."/>
            <person name="Yang W.F."/>
            <person name="Lam T.T."/>
            <person name="Chang Q.C."/>
            <person name="Ding S.J."/>
            <person name="Wang X.J."/>
            <person name="Zhu J.G."/>
            <person name="Ruan X.D."/>
            <person name="Zhao L."/>
            <person name="Wei J.T."/>
            <person name="Ye R.Z."/>
            <person name="Que T.C."/>
            <person name="Du C.H."/>
            <person name="Zhou Y.H."/>
            <person name="Cheng J.X."/>
            <person name="Dai P.F."/>
            <person name="Guo W.B."/>
            <person name="Han X.H."/>
            <person name="Huang E.J."/>
            <person name="Li L.F."/>
            <person name="Wei W."/>
            <person name="Gao Y.C."/>
            <person name="Liu J.Z."/>
            <person name="Shao H.Z."/>
            <person name="Wang X."/>
            <person name="Wang C.C."/>
            <person name="Yang T.C."/>
            <person name="Huo Q.B."/>
            <person name="Li W."/>
            <person name="Chen H.Y."/>
            <person name="Chen S.E."/>
            <person name="Zhou L.G."/>
            <person name="Ni X.B."/>
            <person name="Tian J.H."/>
            <person name="Sheng Y."/>
            <person name="Liu T."/>
            <person name="Pan Y.S."/>
            <person name="Xia L.Y."/>
            <person name="Li J."/>
            <person name="Zhao F."/>
            <person name="Cao W.C."/>
        </authorList>
    </citation>
    <scope>NUCLEOTIDE SEQUENCE</scope>
    <source>
        <strain evidence="2">Rmic-2018</strain>
    </source>
</reference>
<keyword evidence="3" id="KW-1185">Reference proteome</keyword>
<dbReference type="EMBL" id="JABSTU010000001">
    <property type="protein sequence ID" value="KAH8040008.1"/>
    <property type="molecule type" value="Genomic_DNA"/>
</dbReference>
<reference evidence="2" key="2">
    <citation type="submission" date="2021-09" db="EMBL/GenBank/DDBJ databases">
        <authorList>
            <person name="Jia N."/>
            <person name="Wang J."/>
            <person name="Shi W."/>
            <person name="Du L."/>
            <person name="Sun Y."/>
            <person name="Zhan W."/>
            <person name="Jiang J."/>
            <person name="Wang Q."/>
            <person name="Zhang B."/>
            <person name="Ji P."/>
            <person name="Sakyi L.B."/>
            <person name="Cui X."/>
            <person name="Yuan T."/>
            <person name="Jiang B."/>
            <person name="Yang W."/>
            <person name="Lam T.T.-Y."/>
            <person name="Chang Q."/>
            <person name="Ding S."/>
            <person name="Wang X."/>
            <person name="Zhu J."/>
            <person name="Ruan X."/>
            <person name="Zhao L."/>
            <person name="Wei J."/>
            <person name="Que T."/>
            <person name="Du C."/>
            <person name="Cheng J."/>
            <person name="Dai P."/>
            <person name="Han X."/>
            <person name="Huang E."/>
            <person name="Gao Y."/>
            <person name="Liu J."/>
            <person name="Shao H."/>
            <person name="Ye R."/>
            <person name="Li L."/>
            <person name="Wei W."/>
            <person name="Wang X."/>
            <person name="Wang C."/>
            <person name="Huo Q."/>
            <person name="Li W."/>
            <person name="Guo W."/>
            <person name="Chen H."/>
            <person name="Chen S."/>
            <person name="Zhou L."/>
            <person name="Zhou L."/>
            <person name="Ni X."/>
            <person name="Tian J."/>
            <person name="Zhou Y."/>
            <person name="Sheng Y."/>
            <person name="Liu T."/>
            <person name="Pan Y."/>
            <person name="Xia L."/>
            <person name="Li J."/>
            <person name="Zhao F."/>
            <person name="Cao W."/>
        </authorList>
    </citation>
    <scope>NUCLEOTIDE SEQUENCE</scope>
    <source>
        <strain evidence="2">Rmic-2018</strain>
        <tissue evidence="2">Larvae</tissue>
    </source>
</reference>
<protein>
    <submittedName>
        <fullName evidence="2">Uncharacterized protein</fullName>
    </submittedName>
</protein>
<comment type="caution">
    <text evidence="2">The sequence shown here is derived from an EMBL/GenBank/DDBJ whole genome shotgun (WGS) entry which is preliminary data.</text>
</comment>
<feature type="compositionally biased region" description="Low complexity" evidence="1">
    <location>
        <begin position="107"/>
        <end position="121"/>
    </location>
</feature>
<evidence type="ECO:0000313" key="2">
    <source>
        <dbReference type="EMBL" id="KAH8040008.1"/>
    </source>
</evidence>
<feature type="region of interest" description="Disordered" evidence="1">
    <location>
        <begin position="80"/>
        <end position="123"/>
    </location>
</feature>
<accession>A0A9J6F1B2</accession>
<sequence length="202" mass="21882">MRTHTDTVVCFERVVHAAWVPTAIDKACAPAAISEPSSVDVRHAPTGGGPAKGKKPRRVAVVAYDHRGNRHLHAARYSNGHAAADDGRSAGRRCVTTTRGRDPLGAPPAAAGASATVATPATEERNRLSLSALRLSPEFSAIVCVYYYSCLANRLDFLASGRNCRVPSAPPRSNRTEEKPRTKREHNVHRCCYELARLGIYE</sequence>
<evidence type="ECO:0000313" key="3">
    <source>
        <dbReference type="Proteomes" id="UP000821866"/>
    </source>
</evidence>
<proteinExistence type="predicted"/>
<name>A0A9J6F1B2_RHIMP</name>